<dbReference type="Proteomes" id="UP000054166">
    <property type="component" value="Unassembled WGS sequence"/>
</dbReference>
<keyword evidence="1 3" id="KW-0853">WD repeat</keyword>
<dbReference type="AlphaFoldDB" id="A0A0C3G783"/>
<evidence type="ECO:0000256" key="3">
    <source>
        <dbReference type="PROSITE-ProRule" id="PRU00221"/>
    </source>
</evidence>
<accession>A0A0C3G783</accession>
<dbReference type="PANTHER" id="PTHR44156">
    <property type="entry name" value="SUPERNUMERARY LIMBS, ISOFORM B-RELATED"/>
    <property type="match status" value="1"/>
</dbReference>
<feature type="region of interest" description="Disordered" evidence="4">
    <location>
        <begin position="373"/>
        <end position="414"/>
    </location>
</feature>
<dbReference type="InterPro" id="IPR053299">
    <property type="entry name" value="ASTRA_WD_repeat"/>
</dbReference>
<dbReference type="SMART" id="SM00320">
    <property type="entry name" value="WD40"/>
    <property type="match status" value="5"/>
</dbReference>
<dbReference type="STRING" id="765440.A0A0C3G783"/>
<sequence length="414" mass="46105">MKTSDHSNHILRAEAELVITDARRQKSERTKFLGSPIQLPGIALAIQIRGGDAWIAENTTVTRKIDIETGKTLQIYRGHTGPVTCLSFCDKVLGSGDNKILITGSWDKTIKLWNTDTRALISSTPAHSDFVKCLFVIPSLNLLVSGSSDKIVRYWDLSAISEGAPLSSLGYISSHTRPVECVDGFSQSATSAVLYTADTMGVIKVWDIEKDHIEKDQNSSIRWRSTLKTELNHHRTRINEMLVGNGQLWTASSDETVQIVDQPLDPSTKPVPPITHQVAVRSILPLSLTDLREPYIITGAGDIIRVYDVSTLEKPELVGEVDAHWHDVTALRLWVRKTVEDDGKTRVEPWIISASLDGTIRKWKLQDLLNPSPIEPTAEIKHPPAPPKSDLKDEGKFEMTEEEERELAELLDSD</sequence>
<dbReference type="InParanoid" id="A0A0C3G783"/>
<dbReference type="SUPFAM" id="SSF50978">
    <property type="entry name" value="WD40 repeat-like"/>
    <property type="match status" value="1"/>
</dbReference>
<keyword evidence="6" id="KW-1185">Reference proteome</keyword>
<dbReference type="PROSITE" id="PS50294">
    <property type="entry name" value="WD_REPEATS_REGION"/>
    <property type="match status" value="2"/>
</dbReference>
<organism evidence="5 6">
    <name type="scientific">Piloderma croceum (strain F 1598)</name>
    <dbReference type="NCBI Taxonomy" id="765440"/>
    <lineage>
        <taxon>Eukaryota</taxon>
        <taxon>Fungi</taxon>
        <taxon>Dikarya</taxon>
        <taxon>Basidiomycota</taxon>
        <taxon>Agaricomycotina</taxon>
        <taxon>Agaricomycetes</taxon>
        <taxon>Agaricomycetidae</taxon>
        <taxon>Atheliales</taxon>
        <taxon>Atheliaceae</taxon>
        <taxon>Piloderma</taxon>
    </lineage>
</organism>
<dbReference type="InterPro" id="IPR001680">
    <property type="entry name" value="WD40_rpt"/>
</dbReference>
<dbReference type="HOGENOM" id="CLU_000288_57_4_1"/>
<evidence type="ECO:0000256" key="4">
    <source>
        <dbReference type="SAM" id="MobiDB-lite"/>
    </source>
</evidence>
<dbReference type="InterPro" id="IPR020472">
    <property type="entry name" value="WD40_PAC1"/>
</dbReference>
<reference evidence="6" key="2">
    <citation type="submission" date="2015-01" db="EMBL/GenBank/DDBJ databases">
        <title>Evolutionary Origins and Diversification of the Mycorrhizal Mutualists.</title>
        <authorList>
            <consortium name="DOE Joint Genome Institute"/>
            <consortium name="Mycorrhizal Genomics Consortium"/>
            <person name="Kohler A."/>
            <person name="Kuo A."/>
            <person name="Nagy L.G."/>
            <person name="Floudas D."/>
            <person name="Copeland A."/>
            <person name="Barry K.W."/>
            <person name="Cichocki N."/>
            <person name="Veneault-Fourrey C."/>
            <person name="LaButti K."/>
            <person name="Lindquist E.A."/>
            <person name="Lipzen A."/>
            <person name="Lundell T."/>
            <person name="Morin E."/>
            <person name="Murat C."/>
            <person name="Riley R."/>
            <person name="Ohm R."/>
            <person name="Sun H."/>
            <person name="Tunlid A."/>
            <person name="Henrissat B."/>
            <person name="Grigoriev I.V."/>
            <person name="Hibbett D.S."/>
            <person name="Martin F."/>
        </authorList>
    </citation>
    <scope>NUCLEOTIDE SEQUENCE [LARGE SCALE GENOMIC DNA]</scope>
    <source>
        <strain evidence="6">F 1598</strain>
    </source>
</reference>
<dbReference type="InterPro" id="IPR019775">
    <property type="entry name" value="WD40_repeat_CS"/>
</dbReference>
<keyword evidence="2" id="KW-0677">Repeat</keyword>
<feature type="repeat" description="WD" evidence="3">
    <location>
        <begin position="76"/>
        <end position="123"/>
    </location>
</feature>
<proteinExistence type="predicted"/>
<feature type="repeat" description="WD" evidence="3">
    <location>
        <begin position="124"/>
        <end position="158"/>
    </location>
</feature>
<dbReference type="PRINTS" id="PR00320">
    <property type="entry name" value="GPROTEINBRPT"/>
</dbReference>
<dbReference type="FunCoup" id="A0A0C3G783">
    <property type="interactions" value="175"/>
</dbReference>
<protein>
    <submittedName>
        <fullName evidence="5">Uncharacterized protein</fullName>
    </submittedName>
</protein>
<dbReference type="InterPro" id="IPR015943">
    <property type="entry name" value="WD40/YVTN_repeat-like_dom_sf"/>
</dbReference>
<dbReference type="OrthoDB" id="6262491at2759"/>
<gene>
    <name evidence="5" type="ORF">PILCRDRAFT_284328</name>
</gene>
<dbReference type="Pfam" id="PF00400">
    <property type="entry name" value="WD40"/>
    <property type="match status" value="2"/>
</dbReference>
<dbReference type="PROSITE" id="PS00678">
    <property type="entry name" value="WD_REPEATS_1"/>
    <property type="match status" value="1"/>
</dbReference>
<evidence type="ECO:0000313" key="5">
    <source>
        <dbReference type="EMBL" id="KIM87594.1"/>
    </source>
</evidence>
<dbReference type="PROSITE" id="PS50082">
    <property type="entry name" value="WD_REPEATS_2"/>
    <property type="match status" value="2"/>
</dbReference>
<evidence type="ECO:0000256" key="2">
    <source>
        <dbReference type="ARBA" id="ARBA00022737"/>
    </source>
</evidence>
<feature type="compositionally biased region" description="Basic and acidic residues" evidence="4">
    <location>
        <begin position="389"/>
        <end position="399"/>
    </location>
</feature>
<reference evidence="5 6" key="1">
    <citation type="submission" date="2014-04" db="EMBL/GenBank/DDBJ databases">
        <authorList>
            <consortium name="DOE Joint Genome Institute"/>
            <person name="Kuo A."/>
            <person name="Tarkka M."/>
            <person name="Buscot F."/>
            <person name="Kohler A."/>
            <person name="Nagy L.G."/>
            <person name="Floudas D."/>
            <person name="Copeland A."/>
            <person name="Barry K.W."/>
            <person name="Cichocki N."/>
            <person name="Veneault-Fourrey C."/>
            <person name="LaButti K."/>
            <person name="Lindquist E.A."/>
            <person name="Lipzen A."/>
            <person name="Lundell T."/>
            <person name="Morin E."/>
            <person name="Murat C."/>
            <person name="Sun H."/>
            <person name="Tunlid A."/>
            <person name="Henrissat B."/>
            <person name="Grigoriev I.V."/>
            <person name="Hibbett D.S."/>
            <person name="Martin F."/>
            <person name="Nordberg H.P."/>
            <person name="Cantor M.N."/>
            <person name="Hua S.X."/>
        </authorList>
    </citation>
    <scope>NUCLEOTIDE SEQUENCE [LARGE SCALE GENOMIC DNA]</scope>
    <source>
        <strain evidence="5 6">F 1598</strain>
    </source>
</reference>
<dbReference type="Gene3D" id="2.130.10.10">
    <property type="entry name" value="YVTN repeat-like/Quinoprotein amine dehydrogenase"/>
    <property type="match status" value="2"/>
</dbReference>
<name>A0A0C3G783_PILCF</name>
<dbReference type="EMBL" id="KN832979">
    <property type="protein sequence ID" value="KIM87594.1"/>
    <property type="molecule type" value="Genomic_DNA"/>
</dbReference>
<evidence type="ECO:0000313" key="6">
    <source>
        <dbReference type="Proteomes" id="UP000054166"/>
    </source>
</evidence>
<dbReference type="InterPro" id="IPR036322">
    <property type="entry name" value="WD40_repeat_dom_sf"/>
</dbReference>
<evidence type="ECO:0000256" key="1">
    <source>
        <dbReference type="ARBA" id="ARBA00022574"/>
    </source>
</evidence>
<feature type="compositionally biased region" description="Acidic residues" evidence="4">
    <location>
        <begin position="400"/>
        <end position="414"/>
    </location>
</feature>